<dbReference type="NCBIfam" id="TIGR02001">
    <property type="entry name" value="gcw_chp"/>
    <property type="match status" value="1"/>
</dbReference>
<comment type="caution">
    <text evidence="1">The sequence shown here is derived from an EMBL/GenBank/DDBJ whole genome shotgun (WGS) entry which is preliminary data.</text>
</comment>
<gene>
    <name evidence="1" type="ORF">QFW77_01535</name>
</gene>
<dbReference type="EMBL" id="JARXRM010000009">
    <property type="protein sequence ID" value="MDH5821677.1"/>
    <property type="molecule type" value="Genomic_DNA"/>
</dbReference>
<proteinExistence type="predicted"/>
<dbReference type="Proteomes" id="UP001156940">
    <property type="component" value="Unassembled WGS sequence"/>
</dbReference>
<dbReference type="InterPro" id="IPR010239">
    <property type="entry name" value="CHP02001"/>
</dbReference>
<reference evidence="1 2" key="1">
    <citation type="submission" date="2023-04" db="EMBL/GenBank/DDBJ databases">
        <title>Luteimonas endophyticus RD2P54.</title>
        <authorList>
            <person name="Sun J.-Q."/>
        </authorList>
    </citation>
    <scope>NUCLEOTIDE SEQUENCE [LARGE SCALE GENOMIC DNA]</scope>
    <source>
        <strain evidence="1 2">RD2P54</strain>
    </source>
</reference>
<evidence type="ECO:0000313" key="2">
    <source>
        <dbReference type="Proteomes" id="UP001156940"/>
    </source>
</evidence>
<organism evidence="1 2">
    <name type="scientific">Luteimonas endophytica</name>
    <dbReference type="NCBI Taxonomy" id="3042023"/>
    <lineage>
        <taxon>Bacteria</taxon>
        <taxon>Pseudomonadati</taxon>
        <taxon>Pseudomonadota</taxon>
        <taxon>Gammaproteobacteria</taxon>
        <taxon>Lysobacterales</taxon>
        <taxon>Lysobacteraceae</taxon>
        <taxon>Luteimonas</taxon>
    </lineage>
</organism>
<evidence type="ECO:0000313" key="1">
    <source>
        <dbReference type="EMBL" id="MDH5821677.1"/>
    </source>
</evidence>
<sequence>MRPSALHGDAATRRSDLLLDTCTGLALLAVCGAVQASSLGGSAGLTTDYVWRGTSQTQGDPAVQAGASIASDSGLYASAWGSNVEFPGSGASTEFDVAVGWSGAIAGDWAMDVNVLHYRYPSTEVDLDWTELNGRLTYAGRYWAAFGWSPEALGAEGDGLYSQAGVRWPVGETLALELAAGRYALYDAYDDSYWHGQASAIWTFKVPFELRVTAHATDSSAERLFGESAAGNRIEAALQASF</sequence>
<keyword evidence="2" id="KW-1185">Reference proteome</keyword>
<accession>A0ABT6J549</accession>
<protein>
    <submittedName>
        <fullName evidence="1">TorF family putative porin</fullName>
    </submittedName>
</protein>
<name>A0ABT6J549_9GAMM</name>
<dbReference type="Pfam" id="PF09694">
    <property type="entry name" value="Gcw_chp"/>
    <property type="match status" value="1"/>
</dbReference>
<dbReference type="RefSeq" id="WP_280572412.1">
    <property type="nucleotide sequence ID" value="NZ_JARXRM010000009.1"/>
</dbReference>